<dbReference type="Proteomes" id="UP000247480">
    <property type="component" value="Unassembled WGS sequence"/>
</dbReference>
<evidence type="ECO:0000313" key="2">
    <source>
        <dbReference type="EMBL" id="GBH18033.1"/>
    </source>
</evidence>
<dbReference type="EMBL" id="RBRB01000097">
    <property type="protein sequence ID" value="RMQ35813.1"/>
    <property type="molecule type" value="Genomic_DNA"/>
</dbReference>
<proteinExistence type="predicted"/>
<sequence length="39" mass="4638">MLIWQQPVDRLLAGQQLSRISCFSTIFWQFSLLACRFFS</sequence>
<evidence type="ECO:0000313" key="6">
    <source>
        <dbReference type="Proteomes" id="UP000273140"/>
    </source>
</evidence>
<evidence type="ECO:0000313" key="4">
    <source>
        <dbReference type="Proteomes" id="UP000247480"/>
    </source>
</evidence>
<reference evidence="2 5" key="2">
    <citation type="submission" date="2018-04" db="EMBL/GenBank/DDBJ databases">
        <title>Draft genome sequence of Pseudomonas syringae pv. actinidiae biovar 3 strains isolated from kiwifruit in Kagawa prefecture.</title>
        <authorList>
            <person name="Tabuchi M."/>
            <person name="Saito M."/>
            <person name="Fujiwara S."/>
            <person name="Sasa N."/>
            <person name="Akimitsu K."/>
            <person name="Gomi K."/>
            <person name="Konishi-Sugita S."/>
            <person name="Hamano K."/>
            <person name="Kataoka I."/>
        </authorList>
    </citation>
    <scope>NUCLEOTIDE SEQUENCE [LARGE SCALE GENOMIC DNA]</scope>
    <source>
        <strain evidence="2 5">MAFF212211</strain>
    </source>
</reference>
<dbReference type="EMBL" id="BGKA01000140">
    <property type="protein sequence ID" value="GBH18033.1"/>
    <property type="molecule type" value="Genomic_DNA"/>
</dbReference>
<comment type="caution">
    <text evidence="3">The sequence shown here is derived from an EMBL/GenBank/DDBJ whole genome shotgun (WGS) entry which is preliminary data.</text>
</comment>
<dbReference type="EMBL" id="BGJZ01000135">
    <property type="protein sequence ID" value="GBH09870.1"/>
    <property type="molecule type" value="Genomic_DNA"/>
</dbReference>
<dbReference type="Proteomes" id="UP000248291">
    <property type="component" value="Unassembled WGS sequence"/>
</dbReference>
<evidence type="ECO:0000313" key="3">
    <source>
        <dbReference type="EMBL" id="RMQ35813.1"/>
    </source>
</evidence>
<evidence type="ECO:0000313" key="5">
    <source>
        <dbReference type="Proteomes" id="UP000248291"/>
    </source>
</evidence>
<organism evidence="3 6">
    <name type="scientific">Pseudomonas syringae pv. actinidiae</name>
    <dbReference type="NCBI Taxonomy" id="103796"/>
    <lineage>
        <taxon>Bacteria</taxon>
        <taxon>Pseudomonadati</taxon>
        <taxon>Pseudomonadota</taxon>
        <taxon>Gammaproteobacteria</taxon>
        <taxon>Pseudomonadales</taxon>
        <taxon>Pseudomonadaceae</taxon>
        <taxon>Pseudomonas</taxon>
        <taxon>Pseudomonas syringae</taxon>
    </lineage>
</organism>
<evidence type="ECO:0000313" key="1">
    <source>
        <dbReference type="EMBL" id="GBH09870.1"/>
    </source>
</evidence>
<dbReference type="AlphaFoldDB" id="A0A2V0QY74"/>
<reference evidence="1 4" key="1">
    <citation type="submission" date="2018-04" db="EMBL/GenBank/DDBJ databases">
        <title>Draft genome sequence of Pseudomonas syringae pv. actinidiae biovar 1 strains isolated from kiwifruit in Kagawa prefecture.</title>
        <authorList>
            <person name="Tabuchi M."/>
            <person name="Saito M."/>
            <person name="Fujiwara S."/>
            <person name="Sasa N."/>
            <person name="Akimitsu K."/>
            <person name="Gomi K."/>
            <person name="Konishi-Sugita S."/>
            <person name="Hamano K."/>
            <person name="Kataoka I."/>
        </authorList>
    </citation>
    <scope>NUCLEOTIDE SEQUENCE [LARGE SCALE GENOMIC DNA]</scope>
    <source>
        <strain evidence="1 4">MAFF212206</strain>
    </source>
</reference>
<name>A0A2V0QY74_PSESF</name>
<dbReference type="Proteomes" id="UP000273140">
    <property type="component" value="Unassembled WGS sequence"/>
</dbReference>
<protein>
    <submittedName>
        <fullName evidence="3">Uncharacterized protein</fullName>
    </submittedName>
</protein>
<gene>
    <name evidence="3" type="ORF">ALQ07_102755</name>
    <name evidence="1" type="ORF">KPSA1_03274</name>
    <name evidence="2" type="ORF">KPSA3_04012</name>
</gene>
<reference evidence="3 6" key="3">
    <citation type="submission" date="2018-08" db="EMBL/GenBank/DDBJ databases">
        <title>Recombination of ecologically and evolutionarily significant loci maintains genetic cohesion in the Pseudomonas syringae species complex.</title>
        <authorList>
            <person name="Dillon M."/>
            <person name="Thakur S."/>
            <person name="Almeida R.N.D."/>
            <person name="Weir B.S."/>
            <person name="Guttman D.S."/>
        </authorList>
    </citation>
    <scope>NUCLEOTIDE SEQUENCE [LARGE SCALE GENOMIC DNA]</scope>
    <source>
        <strain evidence="3 6">ICMP 19074</strain>
    </source>
</reference>
<accession>A0A2V0QY74</accession>